<evidence type="ECO:0000256" key="1">
    <source>
        <dbReference type="SAM" id="MobiDB-lite"/>
    </source>
</evidence>
<keyword evidence="3" id="KW-1185">Reference proteome</keyword>
<feature type="region of interest" description="Disordered" evidence="1">
    <location>
        <begin position="75"/>
        <end position="109"/>
    </location>
</feature>
<proteinExistence type="predicted"/>
<name>A0A8X7WIJ5_BRACI</name>
<protein>
    <submittedName>
        <fullName evidence="2">Uncharacterized protein</fullName>
    </submittedName>
</protein>
<gene>
    <name evidence="2" type="ORF">Bca52824_001005</name>
</gene>
<evidence type="ECO:0000313" key="2">
    <source>
        <dbReference type="EMBL" id="KAG2329825.1"/>
    </source>
</evidence>
<sequence>MDLLFSVSALHDQLTLSLFARRAVQKNEFPAQDKNPYQKSMSPLLVENEVKGFSGSSQVTNFGDLKRDVVVSIGSTEVGTGGPHGSRDDVNLFSRDSDDDDEKFSPYMTRPVARIGDRRIRKMLASRHWNNAGTLQN</sequence>
<dbReference type="Proteomes" id="UP000886595">
    <property type="component" value="Unassembled WGS sequence"/>
</dbReference>
<organism evidence="2 3">
    <name type="scientific">Brassica carinata</name>
    <name type="common">Ethiopian mustard</name>
    <name type="synonym">Abyssinian cabbage</name>
    <dbReference type="NCBI Taxonomy" id="52824"/>
    <lineage>
        <taxon>Eukaryota</taxon>
        <taxon>Viridiplantae</taxon>
        <taxon>Streptophyta</taxon>
        <taxon>Embryophyta</taxon>
        <taxon>Tracheophyta</taxon>
        <taxon>Spermatophyta</taxon>
        <taxon>Magnoliopsida</taxon>
        <taxon>eudicotyledons</taxon>
        <taxon>Gunneridae</taxon>
        <taxon>Pentapetalae</taxon>
        <taxon>rosids</taxon>
        <taxon>malvids</taxon>
        <taxon>Brassicales</taxon>
        <taxon>Brassicaceae</taxon>
        <taxon>Brassiceae</taxon>
        <taxon>Brassica</taxon>
    </lineage>
</organism>
<dbReference type="EMBL" id="JAAMPC010000001">
    <property type="protein sequence ID" value="KAG2329825.1"/>
    <property type="molecule type" value="Genomic_DNA"/>
</dbReference>
<dbReference type="AlphaFoldDB" id="A0A8X7WIJ5"/>
<comment type="caution">
    <text evidence="2">The sequence shown here is derived from an EMBL/GenBank/DDBJ whole genome shotgun (WGS) entry which is preliminary data.</text>
</comment>
<evidence type="ECO:0000313" key="3">
    <source>
        <dbReference type="Proteomes" id="UP000886595"/>
    </source>
</evidence>
<reference evidence="2 3" key="1">
    <citation type="submission" date="2020-02" db="EMBL/GenBank/DDBJ databases">
        <authorList>
            <person name="Ma Q."/>
            <person name="Huang Y."/>
            <person name="Song X."/>
            <person name="Pei D."/>
        </authorList>
    </citation>
    <scope>NUCLEOTIDE SEQUENCE [LARGE SCALE GENOMIC DNA]</scope>
    <source>
        <strain evidence="2">Sxm20200214</strain>
        <tissue evidence="2">Leaf</tissue>
    </source>
</reference>
<accession>A0A8X7WIJ5</accession>